<dbReference type="PROSITE" id="PS50846">
    <property type="entry name" value="HMA_2"/>
    <property type="match status" value="1"/>
</dbReference>
<dbReference type="NCBIfam" id="TIGR01511">
    <property type="entry name" value="ATPase-IB1_Cu"/>
    <property type="match status" value="1"/>
</dbReference>
<feature type="transmembrane region" description="Helical" evidence="21">
    <location>
        <begin position="378"/>
        <end position="398"/>
    </location>
</feature>
<dbReference type="FunFam" id="3.30.70.100:FF:000005">
    <property type="entry name" value="Copper-exporting P-type ATPase A"/>
    <property type="match status" value="1"/>
</dbReference>
<keyword evidence="6 21" id="KW-1003">Cell membrane</keyword>
<keyword evidence="9 21" id="KW-0479">Metal-binding</keyword>
<dbReference type="CDD" id="cd00371">
    <property type="entry name" value="HMA"/>
    <property type="match status" value="1"/>
</dbReference>
<keyword evidence="12 21" id="KW-0067">ATP-binding</keyword>
<feature type="transmembrane region" description="Helical" evidence="21">
    <location>
        <begin position="103"/>
        <end position="124"/>
    </location>
</feature>
<evidence type="ECO:0000259" key="22">
    <source>
        <dbReference type="PROSITE" id="PS50846"/>
    </source>
</evidence>
<dbReference type="NCBIfam" id="TIGR01525">
    <property type="entry name" value="ATPase-IB_hvy"/>
    <property type="match status" value="1"/>
</dbReference>
<dbReference type="PRINTS" id="PR00942">
    <property type="entry name" value="CUATPASEI"/>
</dbReference>
<evidence type="ECO:0000256" key="14">
    <source>
        <dbReference type="ARBA" id="ARBA00022967"/>
    </source>
</evidence>
<dbReference type="InterPro" id="IPR023214">
    <property type="entry name" value="HAD_sf"/>
</dbReference>
<keyword evidence="7" id="KW-0597">Phosphoprotein</keyword>
<dbReference type="Pfam" id="PF00122">
    <property type="entry name" value="E1-E2_ATPase"/>
    <property type="match status" value="1"/>
</dbReference>
<evidence type="ECO:0000256" key="21">
    <source>
        <dbReference type="RuleBase" id="RU362081"/>
    </source>
</evidence>
<dbReference type="NCBIfam" id="TIGR01494">
    <property type="entry name" value="ATPase_P-type"/>
    <property type="match status" value="1"/>
</dbReference>
<dbReference type="InterPro" id="IPR036163">
    <property type="entry name" value="HMA_dom_sf"/>
</dbReference>
<keyword evidence="13" id="KW-0460">Magnesium</keyword>
<accession>A0A0K2SPS1</accession>
<evidence type="ECO:0000256" key="6">
    <source>
        <dbReference type="ARBA" id="ARBA00022475"/>
    </source>
</evidence>
<dbReference type="InterPro" id="IPR023298">
    <property type="entry name" value="ATPase_P-typ_TM_dom_sf"/>
</dbReference>
<dbReference type="SFLD" id="SFLDS00003">
    <property type="entry name" value="Haloacid_Dehalogenase"/>
    <property type="match status" value="1"/>
</dbReference>
<dbReference type="RefSeq" id="WP_068139753.1">
    <property type="nucleotide sequence ID" value="NZ_AP014924.1"/>
</dbReference>
<keyword evidence="16" id="KW-0186">Copper</keyword>
<keyword evidence="18 21" id="KW-0472">Membrane</keyword>
<evidence type="ECO:0000256" key="11">
    <source>
        <dbReference type="ARBA" id="ARBA00022796"/>
    </source>
</evidence>
<dbReference type="GO" id="GO:0016887">
    <property type="term" value="F:ATP hydrolysis activity"/>
    <property type="evidence" value="ECO:0007669"/>
    <property type="project" value="InterPro"/>
</dbReference>
<dbReference type="GO" id="GO:0055070">
    <property type="term" value="P:copper ion homeostasis"/>
    <property type="evidence" value="ECO:0007669"/>
    <property type="project" value="TreeGrafter"/>
</dbReference>
<dbReference type="PANTHER" id="PTHR43520:SF8">
    <property type="entry name" value="P-TYPE CU(+) TRANSPORTER"/>
    <property type="match status" value="1"/>
</dbReference>
<dbReference type="InterPro" id="IPR027256">
    <property type="entry name" value="P-typ_ATPase_IB"/>
</dbReference>
<evidence type="ECO:0000256" key="20">
    <source>
        <dbReference type="ARBA" id="ARBA00049289"/>
    </source>
</evidence>
<dbReference type="InterPro" id="IPR001757">
    <property type="entry name" value="P_typ_ATPase"/>
</dbReference>
<dbReference type="InterPro" id="IPR059000">
    <property type="entry name" value="ATPase_P-type_domA"/>
</dbReference>
<dbReference type="InterPro" id="IPR017969">
    <property type="entry name" value="Heavy-metal-associated_CS"/>
</dbReference>
<dbReference type="SFLD" id="SFLDF00027">
    <property type="entry name" value="p-type_atpase"/>
    <property type="match status" value="1"/>
</dbReference>
<gene>
    <name evidence="23" type="ORF">LIP_2995</name>
</gene>
<comment type="subcellular location">
    <subcellularLocation>
        <location evidence="1">Cell membrane</location>
        <topology evidence="1">Multi-pass membrane protein</topology>
    </subcellularLocation>
</comment>
<dbReference type="SUPFAM" id="SSF55008">
    <property type="entry name" value="HMA, heavy metal-associated domain"/>
    <property type="match status" value="1"/>
</dbReference>
<evidence type="ECO:0000256" key="9">
    <source>
        <dbReference type="ARBA" id="ARBA00022723"/>
    </source>
</evidence>
<dbReference type="SFLD" id="SFLDG00002">
    <property type="entry name" value="C1.7:_P-type_atpase_like"/>
    <property type="match status" value="1"/>
</dbReference>
<organism evidence="23 24">
    <name type="scientific">Limnochorda pilosa</name>
    <dbReference type="NCBI Taxonomy" id="1555112"/>
    <lineage>
        <taxon>Bacteria</taxon>
        <taxon>Bacillati</taxon>
        <taxon>Bacillota</taxon>
        <taxon>Limnochordia</taxon>
        <taxon>Limnochordales</taxon>
        <taxon>Limnochordaceae</taxon>
        <taxon>Limnochorda</taxon>
    </lineage>
</organism>
<protein>
    <recommendedName>
        <fullName evidence="4">Copper-exporting P-type ATPase</fullName>
        <ecNumber evidence="3">7.2.2.8</ecNumber>
    </recommendedName>
    <alternativeName>
        <fullName evidence="19">Copper-exporting P-type ATPase A</fullName>
    </alternativeName>
</protein>
<dbReference type="CDD" id="cd02094">
    <property type="entry name" value="P-type_ATPase_Cu-like"/>
    <property type="match status" value="1"/>
</dbReference>
<dbReference type="OrthoDB" id="9813266at2"/>
<dbReference type="STRING" id="1555112.LIP_2995"/>
<dbReference type="PATRIC" id="fig|1555112.3.peg.3042"/>
<evidence type="ECO:0000256" key="7">
    <source>
        <dbReference type="ARBA" id="ARBA00022553"/>
    </source>
</evidence>
<dbReference type="Proteomes" id="UP000065807">
    <property type="component" value="Chromosome"/>
</dbReference>
<evidence type="ECO:0000256" key="17">
    <source>
        <dbReference type="ARBA" id="ARBA00023065"/>
    </source>
</evidence>
<dbReference type="InterPro" id="IPR044492">
    <property type="entry name" value="P_typ_ATPase_HD_dom"/>
</dbReference>
<proteinExistence type="inferred from homology"/>
<dbReference type="SUPFAM" id="SSF81665">
    <property type="entry name" value="Calcium ATPase, transmembrane domain M"/>
    <property type="match status" value="1"/>
</dbReference>
<dbReference type="InterPro" id="IPR036412">
    <property type="entry name" value="HAD-like_sf"/>
</dbReference>
<dbReference type="GO" id="GO:0043682">
    <property type="term" value="F:P-type divalent copper transporter activity"/>
    <property type="evidence" value="ECO:0007669"/>
    <property type="project" value="TreeGrafter"/>
</dbReference>
<keyword evidence="17" id="KW-0406">Ion transport</keyword>
<dbReference type="PANTHER" id="PTHR43520">
    <property type="entry name" value="ATP7, ISOFORM B"/>
    <property type="match status" value="1"/>
</dbReference>
<evidence type="ECO:0000256" key="3">
    <source>
        <dbReference type="ARBA" id="ARBA00012517"/>
    </source>
</evidence>
<dbReference type="SUPFAM" id="SSF81653">
    <property type="entry name" value="Calcium ATPase, transduction domain A"/>
    <property type="match status" value="1"/>
</dbReference>
<dbReference type="GO" id="GO:0005507">
    <property type="term" value="F:copper ion binding"/>
    <property type="evidence" value="ECO:0007669"/>
    <property type="project" value="TreeGrafter"/>
</dbReference>
<evidence type="ECO:0000256" key="5">
    <source>
        <dbReference type="ARBA" id="ARBA00022448"/>
    </source>
</evidence>
<dbReference type="InterPro" id="IPR006121">
    <property type="entry name" value="HMA_dom"/>
</dbReference>
<dbReference type="InterPro" id="IPR018303">
    <property type="entry name" value="ATPase_P-typ_P_site"/>
</dbReference>
<evidence type="ECO:0000256" key="1">
    <source>
        <dbReference type="ARBA" id="ARBA00004651"/>
    </source>
</evidence>
<evidence type="ECO:0000313" key="24">
    <source>
        <dbReference type="Proteomes" id="UP000065807"/>
    </source>
</evidence>
<dbReference type="AlphaFoldDB" id="A0A0K2SPS1"/>
<dbReference type="Gene3D" id="3.30.70.100">
    <property type="match status" value="1"/>
</dbReference>
<dbReference type="GO" id="GO:0005886">
    <property type="term" value="C:plasma membrane"/>
    <property type="evidence" value="ECO:0007669"/>
    <property type="project" value="UniProtKB-SubCell"/>
</dbReference>
<dbReference type="Gene3D" id="3.40.1110.10">
    <property type="entry name" value="Calcium-transporting ATPase, cytoplasmic domain N"/>
    <property type="match status" value="1"/>
</dbReference>
<dbReference type="Gene3D" id="3.40.50.1000">
    <property type="entry name" value="HAD superfamily/HAD-like"/>
    <property type="match status" value="1"/>
</dbReference>
<dbReference type="PROSITE" id="PS01047">
    <property type="entry name" value="HMA_1"/>
    <property type="match status" value="1"/>
</dbReference>
<evidence type="ECO:0000256" key="12">
    <source>
        <dbReference type="ARBA" id="ARBA00022840"/>
    </source>
</evidence>
<comment type="similarity">
    <text evidence="2 21">Belongs to the cation transport ATPase (P-type) (TC 3.A.3) family. Type IB subfamily.</text>
</comment>
<dbReference type="FunFam" id="2.70.150.10:FF:000002">
    <property type="entry name" value="Copper-transporting ATPase 1, putative"/>
    <property type="match status" value="1"/>
</dbReference>
<keyword evidence="10 21" id="KW-0547">Nucleotide-binding</keyword>
<evidence type="ECO:0000313" key="23">
    <source>
        <dbReference type="EMBL" id="BAS28824.1"/>
    </source>
</evidence>
<evidence type="ECO:0000256" key="16">
    <source>
        <dbReference type="ARBA" id="ARBA00023008"/>
    </source>
</evidence>
<dbReference type="PRINTS" id="PR00943">
    <property type="entry name" value="CUATPASE"/>
</dbReference>
<feature type="transmembrane region" description="Helical" evidence="21">
    <location>
        <begin position="136"/>
        <end position="155"/>
    </location>
</feature>
<reference evidence="24" key="2">
    <citation type="journal article" date="2016" name="Int. J. Syst. Evol. Microbiol.">
        <title>Complete genome sequence and cell structure of Limnochorda pilosa, a Gram-negative spore-former within the phylum Firmicutes.</title>
        <authorList>
            <person name="Watanabe M."/>
            <person name="Kojima H."/>
            <person name="Fukui M."/>
        </authorList>
    </citation>
    <scope>NUCLEOTIDE SEQUENCE [LARGE SCALE GENOMIC DNA]</scope>
    <source>
        <strain evidence="24">HC45</strain>
    </source>
</reference>
<feature type="transmembrane region" description="Helical" evidence="21">
    <location>
        <begin position="353"/>
        <end position="372"/>
    </location>
</feature>
<dbReference type="Gene3D" id="2.70.150.10">
    <property type="entry name" value="Calcium-transporting ATPase, cytoplasmic transduction domain A"/>
    <property type="match status" value="1"/>
</dbReference>
<evidence type="ECO:0000256" key="18">
    <source>
        <dbReference type="ARBA" id="ARBA00023136"/>
    </source>
</evidence>
<feature type="domain" description="HMA" evidence="22">
    <location>
        <begin position="10"/>
        <end position="76"/>
    </location>
</feature>
<dbReference type="GO" id="GO:0005524">
    <property type="term" value="F:ATP binding"/>
    <property type="evidence" value="ECO:0007669"/>
    <property type="project" value="UniProtKB-UniRule"/>
</dbReference>
<comment type="catalytic activity">
    <reaction evidence="20">
        <text>Cu(+)(in) + ATP + H2O = Cu(+)(out) + ADP + phosphate + H(+)</text>
        <dbReference type="Rhea" id="RHEA:25792"/>
        <dbReference type="ChEBI" id="CHEBI:15377"/>
        <dbReference type="ChEBI" id="CHEBI:15378"/>
        <dbReference type="ChEBI" id="CHEBI:30616"/>
        <dbReference type="ChEBI" id="CHEBI:43474"/>
        <dbReference type="ChEBI" id="CHEBI:49552"/>
        <dbReference type="ChEBI" id="CHEBI:456216"/>
        <dbReference type="EC" id="7.2.2.8"/>
    </reaction>
</comment>
<dbReference type="Pfam" id="PF00702">
    <property type="entry name" value="Hydrolase"/>
    <property type="match status" value="1"/>
</dbReference>
<dbReference type="InterPro" id="IPR008250">
    <property type="entry name" value="ATPase_P-typ_transduc_dom_A_sf"/>
</dbReference>
<keyword evidence="24" id="KW-1185">Reference proteome</keyword>
<dbReference type="GO" id="GO:0140581">
    <property type="term" value="F:P-type monovalent copper transporter activity"/>
    <property type="evidence" value="ECO:0007669"/>
    <property type="project" value="UniProtKB-EC"/>
</dbReference>
<dbReference type="Pfam" id="PF00403">
    <property type="entry name" value="HMA"/>
    <property type="match status" value="1"/>
</dbReference>
<dbReference type="FunFam" id="3.40.50.1000:FF:000144">
    <property type="entry name" value="copper-transporting ATPase 1 isoform X2"/>
    <property type="match status" value="1"/>
</dbReference>
<feature type="transmembrane region" description="Helical" evidence="21">
    <location>
        <begin position="198"/>
        <end position="216"/>
    </location>
</feature>
<dbReference type="InterPro" id="IPR023299">
    <property type="entry name" value="ATPase_P-typ_cyto_dom_N"/>
</dbReference>
<evidence type="ECO:0000256" key="2">
    <source>
        <dbReference type="ARBA" id="ARBA00006024"/>
    </source>
</evidence>
<evidence type="ECO:0000256" key="4">
    <source>
        <dbReference type="ARBA" id="ARBA00015102"/>
    </source>
</evidence>
<keyword evidence="15 21" id="KW-1133">Transmembrane helix</keyword>
<evidence type="ECO:0000256" key="13">
    <source>
        <dbReference type="ARBA" id="ARBA00022842"/>
    </source>
</evidence>
<keyword evidence="8 21" id="KW-0812">Transmembrane</keyword>
<keyword evidence="14" id="KW-1278">Translocase</keyword>
<dbReference type="SUPFAM" id="SSF56784">
    <property type="entry name" value="HAD-like"/>
    <property type="match status" value="1"/>
</dbReference>
<evidence type="ECO:0000256" key="19">
    <source>
        <dbReference type="ARBA" id="ARBA00029719"/>
    </source>
</evidence>
<reference evidence="24" key="1">
    <citation type="submission" date="2015-07" db="EMBL/GenBank/DDBJ databases">
        <title>Complete genome sequence and phylogenetic analysis of Limnochorda pilosa.</title>
        <authorList>
            <person name="Watanabe M."/>
            <person name="Kojima H."/>
            <person name="Fukui M."/>
        </authorList>
    </citation>
    <scope>NUCLEOTIDE SEQUENCE [LARGE SCALE GENOMIC DNA]</scope>
    <source>
        <strain evidence="24">HC45</strain>
    </source>
</reference>
<feature type="transmembrane region" description="Helical" evidence="21">
    <location>
        <begin position="167"/>
        <end position="186"/>
    </location>
</feature>
<dbReference type="KEGG" id="lpil:LIP_2995"/>
<evidence type="ECO:0000256" key="8">
    <source>
        <dbReference type="ARBA" id="ARBA00022692"/>
    </source>
</evidence>
<dbReference type="PROSITE" id="PS00154">
    <property type="entry name" value="ATPASE_E1_E2"/>
    <property type="match status" value="1"/>
</dbReference>
<dbReference type="EMBL" id="AP014924">
    <property type="protein sequence ID" value="BAS28824.1"/>
    <property type="molecule type" value="Genomic_DNA"/>
</dbReference>
<sequence>MAERTEEATAQVRLGIVGMTCASCSARVERALTKLPGVVTASVNLATDQATVTFETGAVDLEAMQRAVQDAGYQAHPVHEVGQAGADTEREAREREIRRQERAFGLGAVLSVPLLASMVLHAAGVGGTLAHLLGNGWVQLALATPVQFVSGWQFYKDSYHNLKSRNANMSVLVALGTSAAYFYSLAALLRPDLGIPGLYFETSAVLITLVLLGKLLEARAKGRTSEAIRKLMGLQPRTARVIRAGSEQEIPIDQVQVGDRVVVRPGERIPVDGTVVSGASTVDESMLTGESLPVEKQPGDAVVGGTVNKQGTFQFEATRVGAETALAQIIRVVEEAQASKAPIQRLADVVSNYFVPAVVGISLVTFAVWYLTGGDFTASLLAMTAVLVIACPCALGLATPTAIMVGTGLGAEHGILFKGGEHLERAHELQALVLDKTGTITRGEPRLTRVEALEGWTASDLLRVAASAERRSEHPLATAVVAHAQEEGLALSEPEGFEALPGRGVSAQVEGRRVLVGTRRLLEDEGAATGSLEELRLELEAAGQTAMLIAVDGHPAGLVAVADTVKPGAADAVAALREMGLEVWMLTGDNARTARAIAQQVGIDPDHVLAEVLPEQKADQVQALRDRGLKVGMVGDGINDAPALVAADLGIAIGTGTDVAIEAADVTLMRGELMGIVSAIRLSRQTIRKIRQNLFWALIYNSLGIPLAALGLLSPIIAGAAMAFSSVSVVTNSTLLKRYDPTRALSRPAALGPRLGEEPGR</sequence>
<dbReference type="PRINTS" id="PR00119">
    <property type="entry name" value="CATATPASE"/>
</dbReference>
<evidence type="ECO:0000256" key="15">
    <source>
        <dbReference type="ARBA" id="ARBA00022989"/>
    </source>
</evidence>
<dbReference type="EC" id="7.2.2.8" evidence="3"/>
<evidence type="ECO:0000256" key="10">
    <source>
        <dbReference type="ARBA" id="ARBA00022741"/>
    </source>
</evidence>
<keyword evidence="11" id="KW-0187">Copper transport</keyword>
<feature type="transmembrane region" description="Helical" evidence="21">
    <location>
        <begin position="693"/>
        <end position="710"/>
    </location>
</feature>
<keyword evidence="5" id="KW-0813">Transport</keyword>
<name>A0A0K2SPS1_LIMPI</name>